<proteinExistence type="predicted"/>
<dbReference type="Proteomes" id="UP000039021">
    <property type="component" value="Unassembled WGS sequence"/>
</dbReference>
<accession>A0A655JTJ8</accession>
<evidence type="ECO:0000313" key="4">
    <source>
        <dbReference type="Proteomes" id="UP000044938"/>
    </source>
</evidence>
<sequence length="56" mass="5965">MYSNASKCRVGGWPASAPAMSNPTTPLSRNRIANSAISRDIAACRIAVTRQRTVMG</sequence>
<gene>
    <name evidence="1" type="ORF">ERS007720_04898</name>
    <name evidence="2" type="ORF">ERS007739_02620</name>
</gene>
<reference evidence="3 4" key="2">
    <citation type="submission" date="2015-03" db="EMBL/GenBank/DDBJ databases">
        <authorList>
            <consortium name="Pathogen Informatics"/>
        </authorList>
    </citation>
    <scope>NUCLEOTIDE SEQUENCE [LARGE SCALE GENOMIC DNA]</scope>
    <source>
        <strain evidence="1 4">M09401471</strain>
        <strain evidence="3">N09902308</strain>
    </source>
</reference>
<dbReference type="Proteomes" id="UP000044938">
    <property type="component" value="Unassembled WGS sequence"/>
</dbReference>
<evidence type="ECO:0000313" key="1">
    <source>
        <dbReference type="EMBL" id="COX79436.1"/>
    </source>
</evidence>
<evidence type="ECO:0000313" key="2">
    <source>
        <dbReference type="EMBL" id="COY44685.1"/>
    </source>
</evidence>
<name>A0A655JTJ8_MYCTX</name>
<organism evidence="1 4">
    <name type="scientific">Mycobacterium tuberculosis</name>
    <dbReference type="NCBI Taxonomy" id="1773"/>
    <lineage>
        <taxon>Bacteria</taxon>
        <taxon>Bacillati</taxon>
        <taxon>Actinomycetota</taxon>
        <taxon>Actinomycetes</taxon>
        <taxon>Mycobacteriales</taxon>
        <taxon>Mycobacteriaceae</taxon>
        <taxon>Mycobacterium</taxon>
        <taxon>Mycobacterium tuberculosis complex</taxon>
    </lineage>
</organism>
<dbReference type="AlphaFoldDB" id="A0A655JTJ8"/>
<reference evidence="2" key="1">
    <citation type="submission" date="2015-03" db="EMBL/GenBank/DDBJ databases">
        <authorList>
            <consortium name="Pathogen Informatics"/>
            <person name="Murphy D."/>
        </authorList>
    </citation>
    <scope>NUCLEOTIDE SEQUENCE</scope>
    <source>
        <strain evidence="2">N09902308</strain>
    </source>
</reference>
<dbReference type="EMBL" id="CSAJ01001256">
    <property type="protein sequence ID" value="COX79436.1"/>
    <property type="molecule type" value="Genomic_DNA"/>
</dbReference>
<protein>
    <submittedName>
        <fullName evidence="1">Uncharacterized protein</fullName>
    </submittedName>
</protein>
<dbReference type="EMBL" id="CSBK01001223">
    <property type="protein sequence ID" value="COY44685.1"/>
    <property type="molecule type" value="Genomic_DNA"/>
</dbReference>
<evidence type="ECO:0000313" key="3">
    <source>
        <dbReference type="Proteomes" id="UP000039021"/>
    </source>
</evidence>